<keyword evidence="2" id="KW-0378">Hydrolase</keyword>
<dbReference type="GO" id="GO:0006508">
    <property type="term" value="P:proteolysis"/>
    <property type="evidence" value="ECO:0007669"/>
    <property type="project" value="InterPro"/>
</dbReference>
<organism evidence="2 3">
    <name type="scientific">Clostridium thailandense</name>
    <dbReference type="NCBI Taxonomy" id="2794346"/>
    <lineage>
        <taxon>Bacteria</taxon>
        <taxon>Bacillati</taxon>
        <taxon>Bacillota</taxon>
        <taxon>Clostridia</taxon>
        <taxon>Eubacteriales</taxon>
        <taxon>Clostridiaceae</taxon>
        <taxon>Clostridium</taxon>
    </lineage>
</organism>
<keyword evidence="2" id="KW-0645">Protease</keyword>
<dbReference type="AlphaFoldDB" id="A0A949U3M0"/>
<dbReference type="SMART" id="SM00936">
    <property type="entry name" value="PBP5_C"/>
    <property type="match status" value="1"/>
</dbReference>
<keyword evidence="3" id="KW-1185">Reference proteome</keyword>
<sequence>MNISKKNTHRVTCLFLLTVFIVLLFTPCKVKALKKNNPQSKNITGKNINVSARCAVALDSKSKVVLYEKNAYELVPMASTTKIMTALVALKYGDLDRKIEISSKAASIKGSTVGFKKGEKISIKELVYGLMLRSGNDAAIAIAEGISGSVEEFAKLMNECAGEIGVVNTHFETPHGLDKDEHYSTAYDLAVVTSKAKTNELFNEIVKSKDVDGNALGFTRSYHNINKILWQMPEANGVKTGYTGKAGKCLVSSANIQGNDVIVVVLNCTERWKESIKIFEYVNKNYQFKKMFSKGDAAGEIALKKGNVNLLYDEDVIIPVKSGVEYTVKVIKPEKVNHTVNKGDKIGKICVYAEGTLVYSNDLEAANTIKVKEYPKWIKKIIKS</sequence>
<evidence type="ECO:0000313" key="2">
    <source>
        <dbReference type="EMBL" id="MBV7276781.1"/>
    </source>
</evidence>
<proteinExistence type="predicted"/>
<reference evidence="2" key="1">
    <citation type="submission" date="2020-12" db="EMBL/GenBank/DDBJ databases">
        <title>Clostridium thailandense sp. nov., a novel acetogenic bacterium isolated from peat land soil in Thailand.</title>
        <authorList>
            <person name="Chaikitkaew S."/>
            <person name="Birkeland N.K."/>
        </authorList>
    </citation>
    <scope>NUCLEOTIDE SEQUENCE</scope>
    <source>
        <strain evidence="2">PL3</strain>
    </source>
</reference>
<dbReference type="EMBL" id="JAEEGC010000208">
    <property type="protein sequence ID" value="MBV7276781.1"/>
    <property type="molecule type" value="Genomic_DNA"/>
</dbReference>
<dbReference type="Proteomes" id="UP000694308">
    <property type="component" value="Unassembled WGS sequence"/>
</dbReference>
<gene>
    <name evidence="2" type="ORF">I6U48_28310</name>
</gene>
<dbReference type="InterPro" id="IPR012907">
    <property type="entry name" value="Peptidase_S11_C"/>
</dbReference>
<dbReference type="GO" id="GO:0009002">
    <property type="term" value="F:serine-type D-Ala-D-Ala carboxypeptidase activity"/>
    <property type="evidence" value="ECO:0007669"/>
    <property type="project" value="InterPro"/>
</dbReference>
<name>A0A949U3M0_9CLOT</name>
<evidence type="ECO:0000313" key="3">
    <source>
        <dbReference type="Proteomes" id="UP000694308"/>
    </source>
</evidence>
<dbReference type="Pfam" id="PF07943">
    <property type="entry name" value="PBP5_C"/>
    <property type="match status" value="1"/>
</dbReference>
<dbReference type="Pfam" id="PF00768">
    <property type="entry name" value="Peptidase_S11"/>
    <property type="match status" value="1"/>
</dbReference>
<protein>
    <submittedName>
        <fullName evidence="2">D-alanyl-D-alanine carboxypeptidase</fullName>
    </submittedName>
</protein>
<keyword evidence="2" id="KW-0121">Carboxypeptidase</keyword>
<evidence type="ECO:0000259" key="1">
    <source>
        <dbReference type="SMART" id="SM00936"/>
    </source>
</evidence>
<feature type="domain" description="Peptidase S11 D-Ala-D-Ala carboxypeptidase A C-terminal" evidence="1">
    <location>
        <begin position="286"/>
        <end position="371"/>
    </location>
</feature>
<comment type="caution">
    <text evidence="2">The sequence shown here is derived from an EMBL/GenBank/DDBJ whole genome shotgun (WGS) entry which is preliminary data.</text>
</comment>
<dbReference type="PANTHER" id="PTHR21581">
    <property type="entry name" value="D-ALANYL-D-ALANINE CARBOXYPEPTIDASE"/>
    <property type="match status" value="1"/>
</dbReference>
<dbReference type="InterPro" id="IPR001967">
    <property type="entry name" value="Peptidase_S11_N"/>
</dbReference>
<accession>A0A949U3M0</accession>
<dbReference type="RefSeq" id="WP_218323861.1">
    <property type="nucleotide sequence ID" value="NZ_JAEEGC010000208.1"/>
</dbReference>
<dbReference type="PANTHER" id="PTHR21581:SF33">
    <property type="entry name" value="D-ALANYL-D-ALANINE CARBOXYPEPTIDASE DACB"/>
    <property type="match status" value="1"/>
</dbReference>